<dbReference type="FunFam" id="3.40.50.300:FF:001958">
    <property type="entry name" value="ATP binding cassette subfamily C member 11"/>
    <property type="match status" value="1"/>
</dbReference>
<dbReference type="OrthoDB" id="6500128at2759"/>
<keyword evidence="6" id="KW-0547">Nucleotide-binding</keyword>
<dbReference type="Proteomes" id="UP000218231">
    <property type="component" value="Unassembled WGS sequence"/>
</dbReference>
<dbReference type="CDD" id="cd18595">
    <property type="entry name" value="ABC_6TM_MRP1_2_3_6_D1_like"/>
    <property type="match status" value="1"/>
</dbReference>
<dbReference type="FunFam" id="1.20.1560.10:FF:000081">
    <property type="entry name" value="Protein CBG24505"/>
    <property type="match status" value="1"/>
</dbReference>
<dbReference type="InterPro" id="IPR003439">
    <property type="entry name" value="ABC_transporter-like_ATP-bd"/>
</dbReference>
<dbReference type="PROSITE" id="PS50893">
    <property type="entry name" value="ABC_TRANSPORTER_2"/>
    <property type="match status" value="1"/>
</dbReference>
<dbReference type="InterPro" id="IPR036640">
    <property type="entry name" value="ABC1_TM_sf"/>
</dbReference>
<dbReference type="EC" id="7.6.2.3" evidence="10"/>
<dbReference type="GO" id="GO:0005524">
    <property type="term" value="F:ATP binding"/>
    <property type="evidence" value="ECO:0007669"/>
    <property type="project" value="UniProtKB-KW"/>
</dbReference>
<dbReference type="GO" id="GO:0016887">
    <property type="term" value="F:ATP hydrolysis activity"/>
    <property type="evidence" value="ECO:0007669"/>
    <property type="project" value="InterPro"/>
</dbReference>
<protein>
    <recommendedName>
        <fullName evidence="10">ABC-type glutathione-S-conjugate transporter</fullName>
        <ecNumber evidence="10">7.6.2.3</ecNumber>
    </recommendedName>
</protein>
<dbReference type="InterPro" id="IPR027417">
    <property type="entry name" value="P-loop_NTPase"/>
</dbReference>
<feature type="domain" description="ABC transmembrane type-1" evidence="13">
    <location>
        <begin position="770"/>
        <end position="1071"/>
    </location>
</feature>
<dbReference type="EMBL" id="LIAE01008298">
    <property type="protein sequence ID" value="PAV74684.1"/>
    <property type="molecule type" value="Genomic_DNA"/>
</dbReference>
<evidence type="ECO:0000256" key="6">
    <source>
        <dbReference type="ARBA" id="ARBA00022741"/>
    </source>
</evidence>
<evidence type="ECO:0000256" key="10">
    <source>
        <dbReference type="ARBA" id="ARBA00024220"/>
    </source>
</evidence>
<dbReference type="InterPro" id="IPR003593">
    <property type="entry name" value="AAA+_ATPase"/>
</dbReference>
<dbReference type="AlphaFoldDB" id="A0A2A2KL31"/>
<keyword evidence="4" id="KW-0812">Transmembrane</keyword>
<comment type="caution">
    <text evidence="14">The sequence shown here is derived from an EMBL/GenBank/DDBJ whole genome shotgun (WGS) entry which is preliminary data.</text>
</comment>
<accession>A0A2A2KL31</accession>
<dbReference type="FunFam" id="1.20.1560.10:FF:000001">
    <property type="entry name" value="ATP-binding cassette subfamily C member 1"/>
    <property type="match status" value="1"/>
</dbReference>
<comment type="catalytic activity">
    <reaction evidence="11">
        <text>leukotriene C4(in) + ATP + H2O = leukotriene C4(out) + ADP + phosphate + H(+)</text>
        <dbReference type="Rhea" id="RHEA:38963"/>
        <dbReference type="ChEBI" id="CHEBI:15377"/>
        <dbReference type="ChEBI" id="CHEBI:15378"/>
        <dbReference type="ChEBI" id="CHEBI:30616"/>
        <dbReference type="ChEBI" id="CHEBI:43474"/>
        <dbReference type="ChEBI" id="CHEBI:57973"/>
        <dbReference type="ChEBI" id="CHEBI:456216"/>
    </reaction>
    <physiologicalReaction direction="left-to-right" evidence="11">
        <dbReference type="Rhea" id="RHEA:38964"/>
    </physiologicalReaction>
</comment>
<dbReference type="CDD" id="cd03250">
    <property type="entry name" value="ABCC_MRP_domain1"/>
    <property type="match status" value="1"/>
</dbReference>
<feature type="domain" description="ABC transporter" evidence="12">
    <location>
        <begin position="452"/>
        <end position="660"/>
    </location>
</feature>
<sequence>MEMEHLTDGNWNWLCEDEKLNNQSFQIESTNVPVCMQDTDTSKLAPGFLFYYALLIIYCLLLCFADARYDSEKNADDLFELSLGQTTPYLTEKWEKVWDPKLLEYQQKIKGNDEESEVSLPSIVFSLFQMFKNEILFTATLKLFTDNLQFASPYLLKKLIDFVSDANAPFWNGILFAVLMFSCSEIRSLILNSYYYILFRMSIKIQTTLTSAVYKKTLSLSNSARRAKTVGEIVNLMSIDVEKLQSITQQIHQFWSCPYQMIFALVYLFVTLGYSALPGIFIMIIFIPLNIFSSVIVKKWQMEQMKLKDERIKMVNEVLNGIKVIKLYAWEIPMEQHIEGVRQKELALIKKSSIVRNIIDSFNACSPFLVAIFSFGTYVMTSKSNELTPQVAFVSLTLFNQLRSPMNTIASLISQTVQALVSNKRLKEFLVADELDTSTVERTHFNDSTEATRIVDLRSTWDDTEETKCTLKDVNISADKGQLIAVVGKVGAGKSSLLNALLGEMSKLSGHIATNGDIAYVPQQPWIQNMSILSACALKPDLKILPSGDMTEIGEKGINLSGGQKARISLARAVYQNLDVYLLDDPLSAVDAHVGRHIFEKVIGTSGILRNKTRILVTHGLVYTQKTDQIVVLDEGRISEMGSFNELMNRKGKFREFYEEYNNKKRNEEDESGADLLDDTEDIDDNFKSDTKNLMSEPQISVLSTLSDDGSLIEDQSKGKLIKQEVIAEGHVTNFRKFFDLFFIVQVKMSVYNNYIKAGTYCLFLTYGSFLLGHMIFQVLRNFWLSAWSDDYNPKIYNAASNDTLRMSTSFRLGTYGLLGVIESSCFLVSLIILVYACLNASRNLHKPLIHNLLRSPMSFFDTTPLGRILNRCAKDIEVIDASLPLNCRHLITCILQLIFTLIVIIISTPIFVLVIFPLGFLYMIILVSHIFRKVTKNCSLQRFFVPTLRQLRRLESVHRSPIYSHFGETIQGATSIRAYNRVTEFREQSGSIVDAFVKYRTSIMVANRWMAIRLEFVGNCVIFFAALFAVLSKEFDWVESPGIVGVAITYSLSITEILNFAVRQIGETESNIVAVERVREYTTTPNEAEWLLEDSRPPGDWPSKGEVHFSNYSTRYREDLDLVLKNITTDIRAAEKIGIVGRTGAGKSSFALGLFRMIEPASGTIWIDEIDIAKIGLHDLRSKITIIPQDPVLFSGTLRFNLDPFQRCDDKQIFEALELAHLKTFVDSLPSGLEYKISEGGENIRLELSLVTNVQL</sequence>
<dbReference type="InterPro" id="IPR011527">
    <property type="entry name" value="ABC1_TM_dom"/>
</dbReference>
<dbReference type="Pfam" id="PF00664">
    <property type="entry name" value="ABC_membrane"/>
    <property type="match status" value="2"/>
</dbReference>
<evidence type="ECO:0000256" key="4">
    <source>
        <dbReference type="ARBA" id="ARBA00022692"/>
    </source>
</evidence>
<dbReference type="CDD" id="cd18603">
    <property type="entry name" value="ABC_6TM_MRP1_2_3_6_D2_like"/>
    <property type="match status" value="1"/>
</dbReference>
<dbReference type="InterPro" id="IPR050173">
    <property type="entry name" value="ABC_transporter_C-like"/>
</dbReference>
<evidence type="ECO:0000256" key="5">
    <source>
        <dbReference type="ARBA" id="ARBA00022737"/>
    </source>
</evidence>
<keyword evidence="8" id="KW-1133">Transmembrane helix</keyword>
<dbReference type="Gene3D" id="1.20.1560.10">
    <property type="entry name" value="ABC transporter type 1, transmembrane domain"/>
    <property type="match status" value="2"/>
</dbReference>
<dbReference type="Gene3D" id="3.40.50.300">
    <property type="entry name" value="P-loop containing nucleotide triphosphate hydrolases"/>
    <property type="match status" value="2"/>
</dbReference>
<feature type="domain" description="ABC transmembrane type-1" evidence="13">
    <location>
        <begin position="148"/>
        <end position="418"/>
    </location>
</feature>
<evidence type="ECO:0000256" key="7">
    <source>
        <dbReference type="ARBA" id="ARBA00022840"/>
    </source>
</evidence>
<dbReference type="PANTHER" id="PTHR24223">
    <property type="entry name" value="ATP-BINDING CASSETTE SUB-FAMILY C"/>
    <property type="match status" value="1"/>
</dbReference>
<name>A0A2A2KL31_9BILA</name>
<evidence type="ECO:0000256" key="3">
    <source>
        <dbReference type="ARBA" id="ARBA00022448"/>
    </source>
</evidence>
<evidence type="ECO:0000259" key="13">
    <source>
        <dbReference type="PROSITE" id="PS50929"/>
    </source>
</evidence>
<evidence type="ECO:0000313" key="15">
    <source>
        <dbReference type="Proteomes" id="UP000218231"/>
    </source>
</evidence>
<evidence type="ECO:0000256" key="11">
    <source>
        <dbReference type="ARBA" id="ARBA00047523"/>
    </source>
</evidence>
<keyword evidence="5" id="KW-0677">Repeat</keyword>
<dbReference type="STRING" id="2018661.A0A2A2KL31"/>
<keyword evidence="3" id="KW-0813">Transport</keyword>
<dbReference type="SUPFAM" id="SSF52540">
    <property type="entry name" value="P-loop containing nucleoside triphosphate hydrolases"/>
    <property type="match status" value="2"/>
</dbReference>
<dbReference type="GO" id="GO:0012505">
    <property type="term" value="C:endomembrane system"/>
    <property type="evidence" value="ECO:0007669"/>
    <property type="project" value="UniProtKB-SubCell"/>
</dbReference>
<dbReference type="FunFam" id="3.40.50.300:FF:000973">
    <property type="entry name" value="Multidrug resistance-associated protein 4"/>
    <property type="match status" value="1"/>
</dbReference>
<proteinExistence type="inferred from homology"/>
<dbReference type="SUPFAM" id="SSF90123">
    <property type="entry name" value="ABC transporter transmembrane region"/>
    <property type="match status" value="2"/>
</dbReference>
<dbReference type="PANTHER" id="PTHR24223:SF434">
    <property type="entry name" value="MULTIDRUG RESISTANCE PROTEIN MRP-7"/>
    <property type="match status" value="1"/>
</dbReference>
<dbReference type="PROSITE" id="PS00211">
    <property type="entry name" value="ABC_TRANSPORTER_1"/>
    <property type="match status" value="1"/>
</dbReference>
<dbReference type="InterPro" id="IPR017871">
    <property type="entry name" value="ABC_transporter-like_CS"/>
</dbReference>
<evidence type="ECO:0000313" key="14">
    <source>
        <dbReference type="EMBL" id="PAV74684.1"/>
    </source>
</evidence>
<keyword evidence="7" id="KW-0067">ATP-binding</keyword>
<evidence type="ECO:0000259" key="12">
    <source>
        <dbReference type="PROSITE" id="PS50893"/>
    </source>
</evidence>
<gene>
    <name evidence="14" type="ORF">WR25_19463</name>
</gene>
<evidence type="ECO:0000256" key="9">
    <source>
        <dbReference type="ARBA" id="ARBA00023136"/>
    </source>
</evidence>
<dbReference type="SMART" id="SM00382">
    <property type="entry name" value="AAA"/>
    <property type="match status" value="1"/>
</dbReference>
<evidence type="ECO:0000256" key="2">
    <source>
        <dbReference type="ARBA" id="ARBA00009726"/>
    </source>
</evidence>
<dbReference type="Pfam" id="PF00005">
    <property type="entry name" value="ABC_tran"/>
    <property type="match status" value="2"/>
</dbReference>
<keyword evidence="9" id="KW-0472">Membrane</keyword>
<reference evidence="14 15" key="1">
    <citation type="journal article" date="2017" name="Curr. Biol.">
        <title>Genome architecture and evolution of a unichromosomal asexual nematode.</title>
        <authorList>
            <person name="Fradin H."/>
            <person name="Zegar C."/>
            <person name="Gutwein M."/>
            <person name="Lucas J."/>
            <person name="Kovtun M."/>
            <person name="Corcoran D."/>
            <person name="Baugh L.R."/>
            <person name="Kiontke K."/>
            <person name="Gunsalus K."/>
            <person name="Fitch D.H."/>
            <person name="Piano F."/>
        </authorList>
    </citation>
    <scope>NUCLEOTIDE SEQUENCE [LARGE SCALE GENOMIC DNA]</scope>
    <source>
        <strain evidence="14">PF1309</strain>
    </source>
</reference>
<comment type="subcellular location">
    <subcellularLocation>
        <location evidence="1">Endomembrane system</location>
        <topology evidence="1">Multi-pass membrane protein</topology>
    </subcellularLocation>
</comment>
<dbReference type="PROSITE" id="PS50929">
    <property type="entry name" value="ABC_TM1F"/>
    <property type="match status" value="2"/>
</dbReference>
<evidence type="ECO:0000256" key="1">
    <source>
        <dbReference type="ARBA" id="ARBA00004127"/>
    </source>
</evidence>
<organism evidence="14 15">
    <name type="scientific">Diploscapter pachys</name>
    <dbReference type="NCBI Taxonomy" id="2018661"/>
    <lineage>
        <taxon>Eukaryota</taxon>
        <taxon>Metazoa</taxon>
        <taxon>Ecdysozoa</taxon>
        <taxon>Nematoda</taxon>
        <taxon>Chromadorea</taxon>
        <taxon>Rhabditida</taxon>
        <taxon>Rhabditina</taxon>
        <taxon>Rhabditomorpha</taxon>
        <taxon>Rhabditoidea</taxon>
        <taxon>Rhabditidae</taxon>
        <taxon>Diploscapter</taxon>
    </lineage>
</organism>
<comment type="similarity">
    <text evidence="2">Belongs to the ABC transporter superfamily. ABCC family. Conjugate transporter (TC 3.A.1.208) subfamily.</text>
</comment>
<keyword evidence="15" id="KW-1185">Reference proteome</keyword>
<dbReference type="GO" id="GO:0015431">
    <property type="term" value="F:ABC-type glutathione S-conjugate transporter activity"/>
    <property type="evidence" value="ECO:0007669"/>
    <property type="project" value="UniProtKB-EC"/>
</dbReference>
<dbReference type="GO" id="GO:0016020">
    <property type="term" value="C:membrane"/>
    <property type="evidence" value="ECO:0007669"/>
    <property type="project" value="InterPro"/>
</dbReference>
<evidence type="ECO:0000256" key="8">
    <source>
        <dbReference type="ARBA" id="ARBA00022989"/>
    </source>
</evidence>